<dbReference type="EMBL" id="JAIBSC010000159">
    <property type="protein sequence ID" value="KAH1894237.1"/>
    <property type="molecule type" value="Genomic_DNA"/>
</dbReference>
<protein>
    <submittedName>
        <fullName evidence="2">Uncharacterized protein</fullName>
    </submittedName>
</protein>
<feature type="region of interest" description="Disordered" evidence="1">
    <location>
        <begin position="47"/>
        <end position="79"/>
    </location>
</feature>
<proteinExistence type="predicted"/>
<organism evidence="2 3">
    <name type="scientific">Aspergillus fumigatus</name>
    <name type="common">Neosartorya fumigata</name>
    <dbReference type="NCBI Taxonomy" id="746128"/>
    <lineage>
        <taxon>Eukaryota</taxon>
        <taxon>Fungi</taxon>
        <taxon>Dikarya</taxon>
        <taxon>Ascomycota</taxon>
        <taxon>Pezizomycotina</taxon>
        <taxon>Eurotiomycetes</taxon>
        <taxon>Eurotiomycetidae</taxon>
        <taxon>Eurotiales</taxon>
        <taxon>Aspergillaceae</taxon>
        <taxon>Aspergillus</taxon>
        <taxon>Aspergillus subgen. Fumigati</taxon>
    </lineage>
</organism>
<evidence type="ECO:0000256" key="1">
    <source>
        <dbReference type="SAM" id="MobiDB-lite"/>
    </source>
</evidence>
<feature type="compositionally biased region" description="Low complexity" evidence="1">
    <location>
        <begin position="60"/>
        <end position="72"/>
    </location>
</feature>
<dbReference type="AlphaFoldDB" id="A0A229Y4T0"/>
<accession>A0A229Y4T0</accession>
<evidence type="ECO:0000313" key="2">
    <source>
        <dbReference type="EMBL" id="KAH1894237.1"/>
    </source>
</evidence>
<dbReference type="Proteomes" id="UP000813423">
    <property type="component" value="Unassembled WGS sequence"/>
</dbReference>
<reference evidence="2" key="1">
    <citation type="submission" date="2021-08" db="EMBL/GenBank/DDBJ databases">
        <title>Global Aspergillus fumigatus from environmental and clinical sources.</title>
        <authorList>
            <person name="Barber A."/>
            <person name="Sae-Ong T."/>
        </authorList>
    </citation>
    <scope>NUCLEOTIDE SEQUENCE</scope>
    <source>
        <strain evidence="2">NRZ-2016-071</strain>
    </source>
</reference>
<comment type="caution">
    <text evidence="2">The sequence shown here is derived from an EMBL/GenBank/DDBJ whole genome shotgun (WGS) entry which is preliminary data.</text>
</comment>
<evidence type="ECO:0000313" key="3">
    <source>
        <dbReference type="Proteomes" id="UP000813423"/>
    </source>
</evidence>
<gene>
    <name evidence="2" type="ORF">KXV57_002357</name>
</gene>
<sequence>MAELQLPGDSYKDHGLEILSDETDIASISESESVYSATESDKDFIADDDYIEPGAPDPSYSPSGSESSSQSSMDITENYSSTIREASEVNLLAERHRWTEGELKRQVLVQLWVDDTRVESLLELLQVLHT</sequence>
<name>A0A229Y4T0_ASPFM</name>